<dbReference type="InterPro" id="IPR000821">
    <property type="entry name" value="Ala_racemase"/>
</dbReference>
<dbReference type="InterPro" id="IPR001608">
    <property type="entry name" value="Ala_racemase_N"/>
</dbReference>
<evidence type="ECO:0000259" key="4">
    <source>
        <dbReference type="Pfam" id="PF01168"/>
    </source>
</evidence>
<comment type="cofactor">
    <cofactor evidence="1">
        <name>pyridoxal 5'-phosphate</name>
        <dbReference type="ChEBI" id="CHEBI:597326"/>
    </cofactor>
</comment>
<dbReference type="PANTHER" id="PTHR30511">
    <property type="entry name" value="ALANINE RACEMASE"/>
    <property type="match status" value="1"/>
</dbReference>
<feature type="non-terminal residue" evidence="5">
    <location>
        <position position="1"/>
    </location>
</feature>
<reference evidence="5" key="1">
    <citation type="submission" date="2018-05" db="EMBL/GenBank/DDBJ databases">
        <authorList>
            <person name="Lanie J.A."/>
            <person name="Ng W.-L."/>
            <person name="Kazmierczak K.M."/>
            <person name="Andrzejewski T.M."/>
            <person name="Davidsen T.M."/>
            <person name="Wayne K.J."/>
            <person name="Tettelin H."/>
            <person name="Glass J.I."/>
            <person name="Rusch D."/>
            <person name="Podicherti R."/>
            <person name="Tsui H.-C.T."/>
            <person name="Winkler M.E."/>
        </authorList>
    </citation>
    <scope>NUCLEOTIDE SEQUENCE</scope>
</reference>
<evidence type="ECO:0000313" key="5">
    <source>
        <dbReference type="EMBL" id="SVC91616.1"/>
    </source>
</evidence>
<evidence type="ECO:0000256" key="2">
    <source>
        <dbReference type="ARBA" id="ARBA00022898"/>
    </source>
</evidence>
<dbReference type="Pfam" id="PF01168">
    <property type="entry name" value="Ala_racemase_N"/>
    <property type="match status" value="1"/>
</dbReference>
<dbReference type="SUPFAM" id="SSF51419">
    <property type="entry name" value="PLP-binding barrel"/>
    <property type="match status" value="1"/>
</dbReference>
<dbReference type="PANTHER" id="PTHR30511:SF0">
    <property type="entry name" value="ALANINE RACEMASE, CATABOLIC-RELATED"/>
    <property type="match status" value="1"/>
</dbReference>
<keyword evidence="3" id="KW-0413">Isomerase</keyword>
<dbReference type="FunFam" id="3.20.20.10:FF:000002">
    <property type="entry name" value="Alanine racemase"/>
    <property type="match status" value="1"/>
</dbReference>
<dbReference type="GO" id="GO:0030170">
    <property type="term" value="F:pyridoxal phosphate binding"/>
    <property type="evidence" value="ECO:0007669"/>
    <property type="project" value="TreeGrafter"/>
</dbReference>
<dbReference type="AlphaFoldDB" id="A0A382R1R2"/>
<dbReference type="InterPro" id="IPR020622">
    <property type="entry name" value="Ala_racemase_pyridoxalP-BS"/>
</dbReference>
<dbReference type="PROSITE" id="PS00395">
    <property type="entry name" value="ALANINE_RACEMASE"/>
    <property type="match status" value="1"/>
</dbReference>
<feature type="domain" description="Alanine racemase N-terminal" evidence="4">
    <location>
        <begin position="9"/>
        <end position="212"/>
    </location>
</feature>
<feature type="non-terminal residue" evidence="5">
    <location>
        <position position="212"/>
    </location>
</feature>
<name>A0A382R1R2_9ZZZZ</name>
<sequence length="212" mass="23391">VNRPTRASISLPAILSNLRLARSLTPRSPTIAVVKSDAYGHGAIRVASYLDDYTDAFGTTSFKEALALRTAGVMKPILLLEGFFNPSEIPLIVEHQLWITVHCDEQIKSLAEIPANSRLHVFLKLDSGMHRLGIAPENYVSAYKYLSSLPQIEQVILMSHFACADELENPLTTQKLQLFQETISEFDAPTSLSNSQFILGWPVPSGDITRPG</sequence>
<gene>
    <name evidence="5" type="ORF">METZ01_LOCUS344470</name>
</gene>
<evidence type="ECO:0000256" key="3">
    <source>
        <dbReference type="ARBA" id="ARBA00023235"/>
    </source>
</evidence>
<evidence type="ECO:0000256" key="1">
    <source>
        <dbReference type="ARBA" id="ARBA00001933"/>
    </source>
</evidence>
<keyword evidence="2" id="KW-0663">Pyridoxal phosphate</keyword>
<dbReference type="EMBL" id="UINC01118471">
    <property type="protein sequence ID" value="SVC91616.1"/>
    <property type="molecule type" value="Genomic_DNA"/>
</dbReference>
<dbReference type="PRINTS" id="PR00992">
    <property type="entry name" value="ALARACEMASE"/>
</dbReference>
<organism evidence="5">
    <name type="scientific">marine metagenome</name>
    <dbReference type="NCBI Taxonomy" id="408172"/>
    <lineage>
        <taxon>unclassified sequences</taxon>
        <taxon>metagenomes</taxon>
        <taxon>ecological metagenomes</taxon>
    </lineage>
</organism>
<protein>
    <recommendedName>
        <fullName evidence="4">Alanine racemase N-terminal domain-containing protein</fullName>
    </recommendedName>
</protein>
<accession>A0A382R1R2</accession>
<dbReference type="InterPro" id="IPR029066">
    <property type="entry name" value="PLP-binding_barrel"/>
</dbReference>
<dbReference type="GO" id="GO:0030632">
    <property type="term" value="P:D-alanine biosynthetic process"/>
    <property type="evidence" value="ECO:0007669"/>
    <property type="project" value="TreeGrafter"/>
</dbReference>
<dbReference type="GO" id="GO:0008784">
    <property type="term" value="F:alanine racemase activity"/>
    <property type="evidence" value="ECO:0007669"/>
    <property type="project" value="InterPro"/>
</dbReference>
<dbReference type="Gene3D" id="3.20.20.10">
    <property type="entry name" value="Alanine racemase"/>
    <property type="match status" value="1"/>
</dbReference>
<dbReference type="GO" id="GO:0005829">
    <property type="term" value="C:cytosol"/>
    <property type="evidence" value="ECO:0007669"/>
    <property type="project" value="TreeGrafter"/>
</dbReference>
<proteinExistence type="predicted"/>